<dbReference type="InterPro" id="IPR004352">
    <property type="entry name" value="GH114_TIM-barrel"/>
</dbReference>
<dbReference type="OrthoDB" id="2108802at2759"/>
<feature type="region of interest" description="Disordered" evidence="3">
    <location>
        <begin position="50"/>
        <end position="74"/>
    </location>
</feature>
<dbReference type="InterPro" id="IPR017853">
    <property type="entry name" value="GH"/>
</dbReference>
<dbReference type="PANTHER" id="PTHR35273">
    <property type="entry name" value="ALPHA-1,4 POLYGALACTOSAMINIDASE, PUTATIVE (AFU_ORTHOLOGUE AFUA_3G07890)-RELATED"/>
    <property type="match status" value="1"/>
</dbReference>
<dbReference type="PANTHER" id="PTHR35273:SF2">
    <property type="entry name" value="ALPHA-GALACTOSIDASE"/>
    <property type="match status" value="1"/>
</dbReference>
<dbReference type="Proteomes" id="UP000801428">
    <property type="component" value="Unassembled WGS sequence"/>
</dbReference>
<feature type="compositionally biased region" description="Low complexity" evidence="3">
    <location>
        <begin position="57"/>
        <end position="74"/>
    </location>
</feature>
<evidence type="ECO:0000256" key="1">
    <source>
        <dbReference type="ARBA" id="ARBA00001255"/>
    </source>
</evidence>
<dbReference type="SUPFAM" id="SSF51445">
    <property type="entry name" value="(Trans)glycosidases"/>
    <property type="match status" value="1"/>
</dbReference>
<dbReference type="AlphaFoldDB" id="A0A9P4T4B1"/>
<sequence length="344" mass="37385">MKKYITSRKEAASMQRRCSMNRKILIGVALTIVVLGVALGVGLGLTIGRRNSDEAGPSDPSYTSSPLSPPNTTLPWTPRINDTWQITLSQPPLAPVDINSVTPNVTIFDVDLFDTSAETIADFQNLGKKVICYFSGGSFESWRPDAGKFEAADKGKNLDGWPGEKWLNISSERVRSIMKSRLELASGKKCNGVDPDNVDGYDNDNGLNLTQDDSIDFMQFLSSIARPLNLTLGLKNAGSIISAVSPVVDFAVNEQCVQYNECGVYHDFIEAGKPVFHIEYPKGSNSGVETKLVNELCGKDGGDSLSGFSTVLKRMNLDGWVEYCDLEVVTTPLNATAASKSNRI</sequence>
<gene>
    <name evidence="5" type="ORF">E8E13_002433</name>
</gene>
<dbReference type="Gene3D" id="3.20.20.70">
    <property type="entry name" value="Aldolase class I"/>
    <property type="match status" value="1"/>
</dbReference>
<evidence type="ECO:0000256" key="2">
    <source>
        <dbReference type="ARBA" id="ARBA00012755"/>
    </source>
</evidence>
<dbReference type="EMBL" id="SWKU01000047">
    <property type="protein sequence ID" value="KAF2993832.1"/>
    <property type="molecule type" value="Genomic_DNA"/>
</dbReference>
<accession>A0A9P4T4B1</accession>
<dbReference type="GO" id="GO:0004557">
    <property type="term" value="F:alpha-galactosidase activity"/>
    <property type="evidence" value="ECO:0007669"/>
    <property type="project" value="UniProtKB-EC"/>
</dbReference>
<evidence type="ECO:0000313" key="5">
    <source>
        <dbReference type="EMBL" id="KAF2993832.1"/>
    </source>
</evidence>
<dbReference type="Pfam" id="PF03537">
    <property type="entry name" value="Glyco_hydro_114"/>
    <property type="match status" value="1"/>
</dbReference>
<dbReference type="EC" id="3.2.1.22" evidence="2"/>
<protein>
    <recommendedName>
        <fullName evidence="2">alpha-galactosidase</fullName>
        <ecNumber evidence="2">3.2.1.22</ecNumber>
    </recommendedName>
</protein>
<evidence type="ECO:0000259" key="4">
    <source>
        <dbReference type="Pfam" id="PF03537"/>
    </source>
</evidence>
<feature type="domain" description="Glycoside-hydrolase family GH114 TIM-barrel" evidence="4">
    <location>
        <begin position="83"/>
        <end position="320"/>
    </location>
</feature>
<evidence type="ECO:0000313" key="6">
    <source>
        <dbReference type="Proteomes" id="UP000801428"/>
    </source>
</evidence>
<evidence type="ECO:0000256" key="3">
    <source>
        <dbReference type="SAM" id="MobiDB-lite"/>
    </source>
</evidence>
<comment type="caution">
    <text evidence="5">The sequence shown here is derived from an EMBL/GenBank/DDBJ whole genome shotgun (WGS) entry which is preliminary data.</text>
</comment>
<dbReference type="InterPro" id="IPR013785">
    <property type="entry name" value="Aldolase_TIM"/>
</dbReference>
<name>A0A9P4T4B1_CURKU</name>
<reference evidence="5" key="1">
    <citation type="submission" date="2019-04" db="EMBL/GenBank/DDBJ databases">
        <title>Sequencing of skin fungus with MAO and IRED activity.</title>
        <authorList>
            <person name="Marsaioli A.J."/>
            <person name="Bonatto J.M.C."/>
            <person name="Reis Junior O."/>
        </authorList>
    </citation>
    <scope>NUCLEOTIDE SEQUENCE</scope>
    <source>
        <strain evidence="5">30M1</strain>
    </source>
</reference>
<comment type="catalytic activity">
    <reaction evidence="1">
        <text>Hydrolysis of terminal, non-reducing alpha-D-galactose residues in alpha-D-galactosides, including galactose oligosaccharides, galactomannans and galactolipids.</text>
        <dbReference type="EC" id="3.2.1.22"/>
    </reaction>
</comment>
<organism evidence="5 6">
    <name type="scientific">Curvularia kusanoi</name>
    <name type="common">Cochliobolus kusanoi</name>
    <dbReference type="NCBI Taxonomy" id="90978"/>
    <lineage>
        <taxon>Eukaryota</taxon>
        <taxon>Fungi</taxon>
        <taxon>Dikarya</taxon>
        <taxon>Ascomycota</taxon>
        <taxon>Pezizomycotina</taxon>
        <taxon>Dothideomycetes</taxon>
        <taxon>Pleosporomycetidae</taxon>
        <taxon>Pleosporales</taxon>
        <taxon>Pleosporineae</taxon>
        <taxon>Pleosporaceae</taxon>
        <taxon>Curvularia</taxon>
    </lineage>
</organism>
<proteinExistence type="predicted"/>
<keyword evidence="6" id="KW-1185">Reference proteome</keyword>